<comment type="caution">
    <text evidence="2">The sequence shown here is derived from an EMBL/GenBank/DDBJ whole genome shotgun (WGS) entry which is preliminary data.</text>
</comment>
<proteinExistence type="predicted"/>
<dbReference type="PROSITE" id="PS50004">
    <property type="entry name" value="C2"/>
    <property type="match status" value="1"/>
</dbReference>
<dbReference type="Pfam" id="PF00168">
    <property type="entry name" value="C2"/>
    <property type="match status" value="1"/>
</dbReference>
<dbReference type="Proteomes" id="UP000276133">
    <property type="component" value="Unassembled WGS sequence"/>
</dbReference>
<dbReference type="OrthoDB" id="1029639at2759"/>
<evidence type="ECO:0000313" key="3">
    <source>
        <dbReference type="Proteomes" id="UP000276133"/>
    </source>
</evidence>
<accession>A0A3M7P621</accession>
<gene>
    <name evidence="2" type="ORF">BpHYR1_048707</name>
</gene>
<dbReference type="SUPFAM" id="SSF49562">
    <property type="entry name" value="C2 domain (Calcium/lipid-binding domain, CaLB)"/>
    <property type="match status" value="1"/>
</dbReference>
<organism evidence="2 3">
    <name type="scientific">Brachionus plicatilis</name>
    <name type="common">Marine rotifer</name>
    <name type="synonym">Brachionus muelleri</name>
    <dbReference type="NCBI Taxonomy" id="10195"/>
    <lineage>
        <taxon>Eukaryota</taxon>
        <taxon>Metazoa</taxon>
        <taxon>Spiralia</taxon>
        <taxon>Gnathifera</taxon>
        <taxon>Rotifera</taxon>
        <taxon>Eurotatoria</taxon>
        <taxon>Monogononta</taxon>
        <taxon>Pseudotrocha</taxon>
        <taxon>Ploima</taxon>
        <taxon>Brachionidae</taxon>
        <taxon>Brachionus</taxon>
    </lineage>
</organism>
<evidence type="ECO:0000313" key="2">
    <source>
        <dbReference type="EMBL" id="RMZ94528.1"/>
    </source>
</evidence>
<dbReference type="Gene3D" id="2.60.40.150">
    <property type="entry name" value="C2 domain"/>
    <property type="match status" value="1"/>
</dbReference>
<evidence type="ECO:0000259" key="1">
    <source>
        <dbReference type="PROSITE" id="PS50004"/>
    </source>
</evidence>
<dbReference type="InterPro" id="IPR000008">
    <property type="entry name" value="C2_dom"/>
</dbReference>
<dbReference type="InterPro" id="IPR035892">
    <property type="entry name" value="C2_domain_sf"/>
</dbReference>
<dbReference type="STRING" id="10195.A0A3M7P621"/>
<keyword evidence="3" id="KW-1185">Reference proteome</keyword>
<dbReference type="EMBL" id="REGN01012989">
    <property type="protein sequence ID" value="RMZ94528.1"/>
    <property type="molecule type" value="Genomic_DNA"/>
</dbReference>
<reference evidence="2 3" key="1">
    <citation type="journal article" date="2018" name="Sci. Rep.">
        <title>Genomic signatures of local adaptation to the degree of environmental predictability in rotifers.</title>
        <authorList>
            <person name="Franch-Gras L."/>
            <person name="Hahn C."/>
            <person name="Garcia-Roger E.M."/>
            <person name="Carmona M.J."/>
            <person name="Serra M."/>
            <person name="Gomez A."/>
        </authorList>
    </citation>
    <scope>NUCLEOTIDE SEQUENCE [LARGE SCALE GENOMIC DNA]</scope>
    <source>
        <strain evidence="2">HYR1</strain>
    </source>
</reference>
<feature type="domain" description="C2" evidence="1">
    <location>
        <begin position="1"/>
        <end position="83"/>
    </location>
</feature>
<protein>
    <submittedName>
        <fullName evidence="2">Extended synaptotagmin-1</fullName>
    </submittedName>
</protein>
<dbReference type="AlphaFoldDB" id="A0A3M7P621"/>
<sequence>MQESLRKPEKKSKKKSRAIKDELSPVFNDIFHWNINFGELKRRQICITVKNDKPMLTSEKTFMGQLWIDLTNLEPNVRIDKWYDLRDEKDAKFSFNY</sequence>
<name>A0A3M7P621_BRAPC</name>